<gene>
    <name evidence="1" type="ORF">QGN29_00340</name>
</gene>
<evidence type="ECO:0000313" key="1">
    <source>
        <dbReference type="EMBL" id="WND02810.1"/>
    </source>
</evidence>
<organism evidence="1 2">
    <name type="scientific">Temperatibacter marinus</name>
    <dbReference type="NCBI Taxonomy" id="1456591"/>
    <lineage>
        <taxon>Bacteria</taxon>
        <taxon>Pseudomonadati</taxon>
        <taxon>Pseudomonadota</taxon>
        <taxon>Alphaproteobacteria</taxon>
        <taxon>Kordiimonadales</taxon>
        <taxon>Temperatibacteraceae</taxon>
        <taxon>Temperatibacter</taxon>
    </lineage>
</organism>
<dbReference type="RefSeq" id="WP_310798648.1">
    <property type="nucleotide sequence ID" value="NZ_CP123872.1"/>
</dbReference>
<proteinExistence type="predicted"/>
<keyword evidence="2" id="KW-1185">Reference proteome</keyword>
<dbReference type="EMBL" id="CP123872">
    <property type="protein sequence ID" value="WND02810.1"/>
    <property type="molecule type" value="Genomic_DNA"/>
</dbReference>
<sequence>MKQVLFISKTISQSVSWAATATIALISILASLSYPSHAEGAGTTDKTDAILFLSAHKQSYFILPSLNISLLSENSASGRVLQEAAREYMSLKKYNWPVESYRGKARILRQSFNRFQKNLTKQRSPLHYLDYPMEYTSLFTFQKSQYASSRSEYIQKLGQVLTNLEMGPHSPSSVSGFSSFIHSQIALFKGNYEESYRMIEDAVSEAPHLLHSGDIYLQRISLALLTQNLLKAEALANALPANTILPFYINYMFGEAYYIYENIDQSLAWIKKGRDAYSAEGCRIEPRFTYFLQTSGQSNLLLGHDSPLVNPFASFKDSLAFHRIPRMPSEHVSLFKKGMAVAAITFDDSGTAACVQSAFDPSVSHLSQYINFAAKRSLLATERALSPQPWTYGFTLRYELRPR</sequence>
<accession>A0AA52HAJ6</accession>
<evidence type="ECO:0000313" key="2">
    <source>
        <dbReference type="Proteomes" id="UP001268683"/>
    </source>
</evidence>
<reference evidence="1" key="1">
    <citation type="submission" date="2023-04" db="EMBL/GenBank/DDBJ databases">
        <title>Complete genome sequence of Temperatibacter marinus.</title>
        <authorList>
            <person name="Rong J.-C."/>
            <person name="Yi M.-L."/>
            <person name="Zhao Q."/>
        </authorList>
    </citation>
    <scope>NUCLEOTIDE SEQUENCE</scope>
    <source>
        <strain evidence="1">NBRC 110045</strain>
    </source>
</reference>
<protein>
    <submittedName>
        <fullName evidence="1">Uncharacterized protein</fullName>
    </submittedName>
</protein>
<name>A0AA52HAJ6_9PROT</name>
<dbReference type="Proteomes" id="UP001268683">
    <property type="component" value="Chromosome"/>
</dbReference>
<dbReference type="AlphaFoldDB" id="A0AA52HAJ6"/>
<dbReference type="KEGG" id="tmk:QGN29_00340"/>